<dbReference type="InterPro" id="IPR036661">
    <property type="entry name" value="Luciferase-like_sf"/>
</dbReference>
<organism evidence="3 4">
    <name type="scientific">Bacillus thermotolerans</name>
    <name type="common">Quasibacillus thermotolerans</name>
    <dbReference type="NCBI Taxonomy" id="1221996"/>
    <lineage>
        <taxon>Bacteria</taxon>
        <taxon>Bacillati</taxon>
        <taxon>Bacillota</taxon>
        <taxon>Bacilli</taxon>
        <taxon>Bacillales</taxon>
        <taxon>Bacillaceae</taxon>
        <taxon>Bacillus</taxon>
    </lineage>
</organism>
<evidence type="ECO:0000313" key="3">
    <source>
        <dbReference type="EMBL" id="KKB43620.1"/>
    </source>
</evidence>
<comment type="caution">
    <text evidence="3">The sequence shown here is derived from an EMBL/GenBank/DDBJ whole genome shotgun (WGS) entry which is preliminary data.</text>
</comment>
<proteinExistence type="predicted"/>
<dbReference type="AlphaFoldDB" id="A0A0F5IE73"/>
<dbReference type="NCBIfam" id="TIGR03558">
    <property type="entry name" value="oxido_grp_1"/>
    <property type="match status" value="1"/>
</dbReference>
<name>A0A0F5IE73_BACTR</name>
<dbReference type="RefSeq" id="WP_040037505.1">
    <property type="nucleotide sequence ID" value="NZ_JWIQ02000053.1"/>
</dbReference>
<dbReference type="PANTHER" id="PTHR30137">
    <property type="entry name" value="LUCIFERASE-LIKE MONOOXYGENASE"/>
    <property type="match status" value="1"/>
</dbReference>
<accession>A0A0F5IE73</accession>
<evidence type="ECO:0000256" key="1">
    <source>
        <dbReference type="ARBA" id="ARBA00007789"/>
    </source>
</evidence>
<dbReference type="Proteomes" id="UP000031563">
    <property type="component" value="Unassembled WGS sequence"/>
</dbReference>
<gene>
    <name evidence="3" type="ORF">QY95_00012</name>
</gene>
<dbReference type="Gene3D" id="3.20.20.30">
    <property type="entry name" value="Luciferase-like domain"/>
    <property type="match status" value="1"/>
</dbReference>
<evidence type="ECO:0000313" key="4">
    <source>
        <dbReference type="Proteomes" id="UP000031563"/>
    </source>
</evidence>
<dbReference type="SUPFAM" id="SSF51679">
    <property type="entry name" value="Bacterial luciferase-like"/>
    <property type="match status" value="1"/>
</dbReference>
<dbReference type="GO" id="GO:0016705">
    <property type="term" value="F:oxidoreductase activity, acting on paired donors, with incorporation or reduction of molecular oxygen"/>
    <property type="evidence" value="ECO:0007669"/>
    <property type="project" value="InterPro"/>
</dbReference>
<dbReference type="InterPro" id="IPR011251">
    <property type="entry name" value="Luciferase-like_dom"/>
</dbReference>
<dbReference type="GO" id="GO:0005829">
    <property type="term" value="C:cytosol"/>
    <property type="evidence" value="ECO:0007669"/>
    <property type="project" value="TreeGrafter"/>
</dbReference>
<dbReference type="OrthoDB" id="9780518at2"/>
<reference evidence="3" key="1">
    <citation type="submission" date="2015-02" db="EMBL/GenBank/DDBJ databases">
        <title>Genome Assembly of Bacillaceae bacterium MTCC 8252.</title>
        <authorList>
            <person name="Verma A."/>
            <person name="Khatri I."/>
            <person name="Mual P."/>
            <person name="Subramanian S."/>
            <person name="Krishnamurthi S."/>
        </authorList>
    </citation>
    <scope>NUCLEOTIDE SEQUENCE [LARGE SCALE GENOMIC DNA]</scope>
    <source>
        <strain evidence="3">MTCC 8252</strain>
    </source>
</reference>
<comment type="similarity">
    <text evidence="1">To bacterial alkanal monooxygenase alpha and beta chains.</text>
</comment>
<keyword evidence="4" id="KW-1185">Reference proteome</keyword>
<dbReference type="EMBL" id="JWIR02000001">
    <property type="protein sequence ID" value="KKB43620.1"/>
    <property type="molecule type" value="Genomic_DNA"/>
</dbReference>
<protein>
    <submittedName>
        <fullName evidence="3">Luciferase family protein</fullName>
    </submittedName>
</protein>
<dbReference type="PANTHER" id="PTHR30137:SF19">
    <property type="entry name" value="LUCIFERASE-LIKE MONOOXYGENASE"/>
    <property type="match status" value="1"/>
</dbReference>
<dbReference type="InterPro" id="IPR019949">
    <property type="entry name" value="CmoO-like"/>
</dbReference>
<evidence type="ECO:0000259" key="2">
    <source>
        <dbReference type="Pfam" id="PF00296"/>
    </source>
</evidence>
<dbReference type="STRING" id="1221996.QY95_00012"/>
<sequence length="332" mass="36633">MTIKLSVLDQSPISEGTTAEEALRQTVQLARHVEALGYERFWVSEHHDASHLAGSSPEVLIAYLAAKTERIRLGSGGVMLTHYSPYKVAENFRLLEGLAPGRVDAGVGRAPGGMPIASWALNNGQPRKKDLFPELIDELVGYVKGDVESGPYPGLKASPVVQTVPEVWVLGSSLSSAKLAAEKGLPYAFAQFINGDGGSEHMAAYLKHFQPSPLLNQPKNLTAVFTICAKTDEEAEYLASSLDYSLIMGAQGMQLNGTPSPEKASAYEYNKYERPYIKENRKRMVVGSPATVREQFKRISEQYETEEIMAVTIVYDFEKKLQSFEWLREAVQ</sequence>
<dbReference type="InterPro" id="IPR050766">
    <property type="entry name" value="Bact_Lucif_Oxidored"/>
</dbReference>
<dbReference type="Pfam" id="PF00296">
    <property type="entry name" value="Bac_luciferase"/>
    <property type="match status" value="1"/>
</dbReference>
<dbReference type="FunFam" id="3.20.20.30:FF:000002">
    <property type="entry name" value="LLM class flavin-dependent oxidoreductase"/>
    <property type="match status" value="1"/>
</dbReference>
<feature type="domain" description="Luciferase-like" evidence="2">
    <location>
        <begin position="5"/>
        <end position="299"/>
    </location>
</feature>